<feature type="non-terminal residue" evidence="1">
    <location>
        <position position="102"/>
    </location>
</feature>
<sequence>MPPARISTRARYCQVVHRDAEIGFEPRTFRSVNLHSDHCVISPPQVFNAASEECFAQPPHFPFRPNIYHSHITRSKLHANELAAPDSSYLSSLFKFPFSLLH</sequence>
<gene>
    <name evidence="1" type="ORF">CLF_101509</name>
</gene>
<organism evidence="1 2">
    <name type="scientific">Clonorchis sinensis</name>
    <name type="common">Chinese liver fluke</name>
    <dbReference type="NCBI Taxonomy" id="79923"/>
    <lineage>
        <taxon>Eukaryota</taxon>
        <taxon>Metazoa</taxon>
        <taxon>Spiralia</taxon>
        <taxon>Lophotrochozoa</taxon>
        <taxon>Platyhelminthes</taxon>
        <taxon>Trematoda</taxon>
        <taxon>Digenea</taxon>
        <taxon>Opisthorchiida</taxon>
        <taxon>Opisthorchiata</taxon>
        <taxon>Opisthorchiidae</taxon>
        <taxon>Clonorchis</taxon>
    </lineage>
</organism>
<dbReference type="Proteomes" id="UP000008909">
    <property type="component" value="Unassembled WGS sequence"/>
</dbReference>
<reference evidence="1" key="1">
    <citation type="journal article" date="2011" name="Genome Biol.">
        <title>The draft genome of the carcinogenic human liver fluke Clonorchis sinensis.</title>
        <authorList>
            <person name="Wang X."/>
            <person name="Chen W."/>
            <person name="Huang Y."/>
            <person name="Sun J."/>
            <person name="Men J."/>
            <person name="Liu H."/>
            <person name="Luo F."/>
            <person name="Guo L."/>
            <person name="Lv X."/>
            <person name="Deng C."/>
            <person name="Zhou C."/>
            <person name="Fan Y."/>
            <person name="Li X."/>
            <person name="Huang L."/>
            <person name="Hu Y."/>
            <person name="Liang C."/>
            <person name="Hu X."/>
            <person name="Xu J."/>
            <person name="Yu X."/>
        </authorList>
    </citation>
    <scope>NUCLEOTIDE SEQUENCE [LARGE SCALE GENOMIC DNA]</scope>
    <source>
        <strain evidence="1">Henan</strain>
    </source>
</reference>
<name>G7Y5X1_CLOSI</name>
<proteinExistence type="predicted"/>
<protein>
    <submittedName>
        <fullName evidence="1">Uncharacterized protein</fullName>
    </submittedName>
</protein>
<reference key="2">
    <citation type="submission" date="2011-10" db="EMBL/GenBank/DDBJ databases">
        <title>The genome and transcriptome sequence of Clonorchis sinensis provide insights into the carcinogenic liver fluke.</title>
        <authorList>
            <person name="Wang X."/>
            <person name="Huang Y."/>
            <person name="Chen W."/>
            <person name="Liu H."/>
            <person name="Guo L."/>
            <person name="Chen Y."/>
            <person name="Luo F."/>
            <person name="Zhou W."/>
            <person name="Sun J."/>
            <person name="Mao Q."/>
            <person name="Liang P."/>
            <person name="Zhou C."/>
            <person name="Tian Y."/>
            <person name="Men J."/>
            <person name="Lv X."/>
            <person name="Huang L."/>
            <person name="Zhou J."/>
            <person name="Hu Y."/>
            <person name="Li R."/>
            <person name="Zhang F."/>
            <person name="Lei H."/>
            <person name="Li X."/>
            <person name="Hu X."/>
            <person name="Liang C."/>
            <person name="Xu J."/>
            <person name="Wu Z."/>
            <person name="Yu X."/>
        </authorList>
    </citation>
    <scope>NUCLEOTIDE SEQUENCE</scope>
    <source>
        <strain>Henan</strain>
    </source>
</reference>
<accession>G7Y5X1</accession>
<dbReference type="AlphaFoldDB" id="G7Y5X1"/>
<dbReference type="EMBL" id="DF142885">
    <property type="protein sequence ID" value="GAA48357.1"/>
    <property type="molecule type" value="Genomic_DNA"/>
</dbReference>
<evidence type="ECO:0000313" key="2">
    <source>
        <dbReference type="Proteomes" id="UP000008909"/>
    </source>
</evidence>
<keyword evidence="2" id="KW-1185">Reference proteome</keyword>
<evidence type="ECO:0000313" key="1">
    <source>
        <dbReference type="EMBL" id="GAA48357.1"/>
    </source>
</evidence>